<proteinExistence type="predicted"/>
<keyword evidence="1" id="KW-0732">Signal</keyword>
<organism evidence="3 4">
    <name type="scientific">Planosporangium thailandense</name>
    <dbReference type="NCBI Taxonomy" id="765197"/>
    <lineage>
        <taxon>Bacteria</taxon>
        <taxon>Bacillati</taxon>
        <taxon>Actinomycetota</taxon>
        <taxon>Actinomycetes</taxon>
        <taxon>Micromonosporales</taxon>
        <taxon>Micromonosporaceae</taxon>
        <taxon>Planosporangium</taxon>
    </lineage>
</organism>
<dbReference type="Gene3D" id="3.90.70.10">
    <property type="entry name" value="Cysteine proteinases"/>
    <property type="match status" value="1"/>
</dbReference>
<dbReference type="CDD" id="cd02549">
    <property type="entry name" value="Peptidase_C39A"/>
    <property type="match status" value="1"/>
</dbReference>
<gene>
    <name evidence="3" type="ORF">HC031_20335</name>
</gene>
<dbReference type="InterPro" id="IPR039564">
    <property type="entry name" value="Peptidase_C39-like"/>
</dbReference>
<protein>
    <submittedName>
        <fullName evidence="3">Peptidase C39 family protein</fullName>
    </submittedName>
</protein>
<dbReference type="RefSeq" id="WP_167926952.1">
    <property type="nucleotide sequence ID" value="NZ_JAATVY010000015.1"/>
</dbReference>
<evidence type="ECO:0000256" key="1">
    <source>
        <dbReference type="SAM" id="SignalP"/>
    </source>
</evidence>
<evidence type="ECO:0000313" key="3">
    <source>
        <dbReference type="EMBL" id="NJC72046.1"/>
    </source>
</evidence>
<feature type="domain" description="Peptidase C39-like" evidence="2">
    <location>
        <begin position="233"/>
        <end position="382"/>
    </location>
</feature>
<dbReference type="InterPro" id="IPR039563">
    <property type="entry name" value="Peptidase_C39_single_dom"/>
</dbReference>
<comment type="caution">
    <text evidence="3">The sequence shown here is derived from an EMBL/GenBank/DDBJ whole genome shotgun (WGS) entry which is preliminary data.</text>
</comment>
<sequence length="443" mass="47309">MPGRSYPRLAAAAAAGLLAATTGAADGAAAGPPADARTDLHAWSTRHDFAAGTAAGVAILAGLRPGIVVGEPAGTVTYHDPYLHTDRAYQYGTWTSPVHRLEFGATELVSSWNAQTPAGTWLTVELDATMEDGARTGWLDMGHWAAGDADIRRASVSPDAPPYGRVDTDTFTAATGHRVHAYRLRVTLYRAAGTLATPRLWRLGAVASTVPDRSQVPPSRPGPASRAGIELPVPAYSQRIHAGEYPQWDGGGEAWCSPTSTEMVVEYWGRYPSPEQLADVDPRYADPSVDVAARGTYDYAYQGTGNWPFNTAYAASYGLDADVVRLRSLDDVERLVAAGFPVVTSQAFDAGEIPGVDYRVDGHLWVVVGFTSSGDVVVNDPASDSDVQVRHVFPRRAFENVWLRTRWTRADGSTGHGSGGIAYLIRPHLAAPPPVAAPEERHG</sequence>
<dbReference type="Pfam" id="PF13529">
    <property type="entry name" value="Peptidase_C39_2"/>
    <property type="match status" value="1"/>
</dbReference>
<evidence type="ECO:0000313" key="4">
    <source>
        <dbReference type="Proteomes" id="UP000722989"/>
    </source>
</evidence>
<dbReference type="EMBL" id="JAATVY010000015">
    <property type="protein sequence ID" value="NJC72046.1"/>
    <property type="molecule type" value="Genomic_DNA"/>
</dbReference>
<evidence type="ECO:0000259" key="2">
    <source>
        <dbReference type="Pfam" id="PF13529"/>
    </source>
</evidence>
<name>A0ABX0Y117_9ACTN</name>
<keyword evidence="4" id="KW-1185">Reference proteome</keyword>
<accession>A0ABX0Y117</accession>
<reference evidence="3 4" key="1">
    <citation type="submission" date="2020-03" db="EMBL/GenBank/DDBJ databases">
        <title>WGS of the type strain of Planosporangium spp.</title>
        <authorList>
            <person name="Thawai C."/>
        </authorList>
    </citation>
    <scope>NUCLEOTIDE SEQUENCE [LARGE SCALE GENOMIC DNA]</scope>
    <source>
        <strain evidence="3 4">TBRC 5610</strain>
    </source>
</reference>
<feature type="chain" id="PRO_5047032915" evidence="1">
    <location>
        <begin position="25"/>
        <end position="443"/>
    </location>
</feature>
<feature type="signal peptide" evidence="1">
    <location>
        <begin position="1"/>
        <end position="24"/>
    </location>
</feature>
<dbReference type="Proteomes" id="UP000722989">
    <property type="component" value="Unassembled WGS sequence"/>
</dbReference>